<dbReference type="Pfam" id="PF04892">
    <property type="entry name" value="VanZ"/>
    <property type="match status" value="1"/>
</dbReference>
<protein>
    <recommendedName>
        <fullName evidence="2">VanZ-like domain-containing protein</fullName>
    </recommendedName>
</protein>
<feature type="transmembrane region" description="Helical" evidence="1">
    <location>
        <begin position="32"/>
        <end position="49"/>
    </location>
</feature>
<evidence type="ECO:0000313" key="3">
    <source>
        <dbReference type="EMBL" id="SVD88794.1"/>
    </source>
</evidence>
<gene>
    <name evidence="3" type="ORF">METZ01_LOCUS441648</name>
</gene>
<keyword evidence="1" id="KW-0472">Membrane</keyword>
<feature type="transmembrane region" description="Helical" evidence="1">
    <location>
        <begin position="56"/>
        <end position="74"/>
    </location>
</feature>
<sequence>MITIIAFLILLTFLALIPVDQTGSLFLFSDKILHFSTFLILFFLVDKSFNGAKSWLTLGLLLSYGIILELAQSLTVSRSAEITDLLADFIGLLVYFLFAPRLIDRS</sequence>
<keyword evidence="1" id="KW-1133">Transmembrane helix</keyword>
<organism evidence="3">
    <name type="scientific">marine metagenome</name>
    <dbReference type="NCBI Taxonomy" id="408172"/>
    <lineage>
        <taxon>unclassified sequences</taxon>
        <taxon>metagenomes</taxon>
        <taxon>ecological metagenomes</taxon>
    </lineage>
</organism>
<accession>A0A382YZU4</accession>
<reference evidence="3" key="1">
    <citation type="submission" date="2018-05" db="EMBL/GenBank/DDBJ databases">
        <authorList>
            <person name="Lanie J.A."/>
            <person name="Ng W.-L."/>
            <person name="Kazmierczak K.M."/>
            <person name="Andrzejewski T.M."/>
            <person name="Davidsen T.M."/>
            <person name="Wayne K.J."/>
            <person name="Tettelin H."/>
            <person name="Glass J.I."/>
            <person name="Rusch D."/>
            <person name="Podicherti R."/>
            <person name="Tsui H.-C.T."/>
            <person name="Winkler M.E."/>
        </authorList>
    </citation>
    <scope>NUCLEOTIDE SEQUENCE</scope>
</reference>
<feature type="transmembrane region" description="Helical" evidence="1">
    <location>
        <begin position="86"/>
        <end position="103"/>
    </location>
</feature>
<dbReference type="NCBIfam" id="NF037970">
    <property type="entry name" value="vanZ_1"/>
    <property type="match status" value="1"/>
</dbReference>
<name>A0A382YZU4_9ZZZZ</name>
<proteinExistence type="predicted"/>
<keyword evidence="1" id="KW-0812">Transmembrane</keyword>
<dbReference type="EMBL" id="UINC01179884">
    <property type="protein sequence ID" value="SVD88794.1"/>
    <property type="molecule type" value="Genomic_DNA"/>
</dbReference>
<dbReference type="AlphaFoldDB" id="A0A382YZU4"/>
<evidence type="ECO:0000256" key="1">
    <source>
        <dbReference type="SAM" id="Phobius"/>
    </source>
</evidence>
<feature type="domain" description="VanZ-like" evidence="2">
    <location>
        <begin position="29"/>
        <end position="100"/>
    </location>
</feature>
<evidence type="ECO:0000259" key="2">
    <source>
        <dbReference type="Pfam" id="PF04892"/>
    </source>
</evidence>
<dbReference type="InterPro" id="IPR006976">
    <property type="entry name" value="VanZ-like"/>
</dbReference>